<dbReference type="KEGG" id="lrs:PX52LOC_08075"/>
<keyword evidence="3" id="KW-1185">Reference proteome</keyword>
<protein>
    <recommendedName>
        <fullName evidence="4">SPOR domain-containing protein</fullName>
    </recommendedName>
</protein>
<evidence type="ECO:0000313" key="2">
    <source>
        <dbReference type="EMBL" id="QEL20947.1"/>
    </source>
</evidence>
<feature type="chain" id="PRO_5022725166" description="SPOR domain-containing protein" evidence="1">
    <location>
        <begin position="29"/>
        <end position="86"/>
    </location>
</feature>
<dbReference type="RefSeq" id="WP_149115190.1">
    <property type="nucleotide sequence ID" value="NZ_CP042425.1"/>
</dbReference>
<organism evidence="2 3">
    <name type="scientific">Limnoglobus roseus</name>
    <dbReference type="NCBI Taxonomy" id="2598579"/>
    <lineage>
        <taxon>Bacteria</taxon>
        <taxon>Pseudomonadati</taxon>
        <taxon>Planctomycetota</taxon>
        <taxon>Planctomycetia</taxon>
        <taxon>Gemmatales</taxon>
        <taxon>Gemmataceae</taxon>
        <taxon>Limnoglobus</taxon>
    </lineage>
</organism>
<reference evidence="3" key="1">
    <citation type="submission" date="2019-08" db="EMBL/GenBank/DDBJ databases">
        <title>Limnoglobus roseus gen. nov., sp. nov., a novel freshwater planctomycete with a giant genome from the family Gemmataceae.</title>
        <authorList>
            <person name="Kulichevskaya I.S."/>
            <person name="Naumoff D.G."/>
            <person name="Miroshnikov K."/>
            <person name="Ivanova A."/>
            <person name="Philippov D.A."/>
            <person name="Hakobyan A."/>
            <person name="Rijpstra I.C."/>
            <person name="Sinninghe Damste J.S."/>
            <person name="Liesack W."/>
            <person name="Dedysh S.N."/>
        </authorList>
    </citation>
    <scope>NUCLEOTIDE SEQUENCE [LARGE SCALE GENOMIC DNA]</scope>
    <source>
        <strain evidence="3">PX52</strain>
    </source>
</reference>
<evidence type="ECO:0000313" key="3">
    <source>
        <dbReference type="Proteomes" id="UP000324974"/>
    </source>
</evidence>
<dbReference type="OrthoDB" id="292330at2"/>
<dbReference type="EMBL" id="CP042425">
    <property type="protein sequence ID" value="QEL20947.1"/>
    <property type="molecule type" value="Genomic_DNA"/>
</dbReference>
<name>A0A5C1AS18_9BACT</name>
<dbReference type="Proteomes" id="UP000324974">
    <property type="component" value="Chromosome"/>
</dbReference>
<sequence>MFRKLILTAVIATGTLAGLNATATTADAGVLGLFDRHTVRFEVKVLRHGHWECVATYRDREEAQCAARGFERQGHAVRVEVQRGHW</sequence>
<evidence type="ECO:0008006" key="4">
    <source>
        <dbReference type="Google" id="ProtNLM"/>
    </source>
</evidence>
<keyword evidence="1" id="KW-0732">Signal</keyword>
<proteinExistence type="predicted"/>
<gene>
    <name evidence="2" type="ORF">PX52LOC_08075</name>
</gene>
<accession>A0A5C1AS18</accession>
<feature type="signal peptide" evidence="1">
    <location>
        <begin position="1"/>
        <end position="28"/>
    </location>
</feature>
<evidence type="ECO:0000256" key="1">
    <source>
        <dbReference type="SAM" id="SignalP"/>
    </source>
</evidence>
<dbReference type="AlphaFoldDB" id="A0A5C1AS18"/>